<feature type="non-terminal residue" evidence="1">
    <location>
        <position position="1"/>
    </location>
</feature>
<dbReference type="OrthoDB" id="3798510at2759"/>
<name>A0A7U2HU25_PHANO</name>
<accession>A0A7U2HU25</accession>
<dbReference type="Proteomes" id="UP000663193">
    <property type="component" value="Chromosome 2"/>
</dbReference>
<evidence type="ECO:0000313" key="2">
    <source>
        <dbReference type="Proteomes" id="UP000663193"/>
    </source>
</evidence>
<dbReference type="VEuPathDB" id="FungiDB:JI435_301370"/>
<sequence>YRTFPTVLHRSMVIGTAQYASRNRLFAQNRPSVVRPLSEKRCFDCRLRDSQTSPSKYCLNICPHKTDFAPTPNPFGALAGLSQSPTESN</sequence>
<organism evidence="1 2">
    <name type="scientific">Phaeosphaeria nodorum (strain SN15 / ATCC MYA-4574 / FGSC 10173)</name>
    <name type="common">Glume blotch fungus</name>
    <name type="synonym">Parastagonospora nodorum</name>
    <dbReference type="NCBI Taxonomy" id="321614"/>
    <lineage>
        <taxon>Eukaryota</taxon>
        <taxon>Fungi</taxon>
        <taxon>Dikarya</taxon>
        <taxon>Ascomycota</taxon>
        <taxon>Pezizomycotina</taxon>
        <taxon>Dothideomycetes</taxon>
        <taxon>Pleosporomycetidae</taxon>
        <taxon>Pleosporales</taxon>
        <taxon>Pleosporineae</taxon>
        <taxon>Phaeosphaeriaceae</taxon>
        <taxon>Parastagonospora</taxon>
    </lineage>
</organism>
<dbReference type="AlphaFoldDB" id="A0A7U2HU25"/>
<proteinExistence type="predicted"/>
<reference evidence="2" key="1">
    <citation type="journal article" date="2021" name="BMC Genomics">
        <title>Chromosome-level genome assembly and manually-curated proteome of model necrotroph Parastagonospora nodorum Sn15 reveals a genome-wide trove of candidate effector homologs, and redundancy of virulence-related functions within an accessory chromosome.</title>
        <authorList>
            <person name="Bertazzoni S."/>
            <person name="Jones D.A.B."/>
            <person name="Phan H.T."/>
            <person name="Tan K.-C."/>
            <person name="Hane J.K."/>
        </authorList>
    </citation>
    <scope>NUCLEOTIDE SEQUENCE [LARGE SCALE GENOMIC DNA]</scope>
    <source>
        <strain evidence="2">SN15 / ATCC MYA-4574 / FGSC 10173)</strain>
    </source>
</reference>
<keyword evidence="2" id="KW-1185">Reference proteome</keyword>
<protein>
    <submittedName>
        <fullName evidence="1">Uncharacterized protein</fullName>
    </submittedName>
</protein>
<dbReference type="EMBL" id="CP069024">
    <property type="protein sequence ID" value="QRC91890.1"/>
    <property type="molecule type" value="Genomic_DNA"/>
</dbReference>
<evidence type="ECO:0000313" key="1">
    <source>
        <dbReference type="EMBL" id="QRC91890.1"/>
    </source>
</evidence>
<gene>
    <name evidence="1" type="ORF">JI435_301370</name>
</gene>